<dbReference type="GO" id="GO:0046872">
    <property type="term" value="F:metal ion binding"/>
    <property type="evidence" value="ECO:0007669"/>
    <property type="project" value="UniProtKB-KW"/>
</dbReference>
<dbReference type="InterPro" id="IPR013482">
    <property type="entry name" value="Molybde_CF_guanTrfase"/>
</dbReference>
<evidence type="ECO:0000256" key="3">
    <source>
        <dbReference type="ARBA" id="ARBA00022723"/>
    </source>
</evidence>
<feature type="domain" description="Molybdopterin-guanine dinucleotide biosynthesis protein B (MobB)" evidence="8">
    <location>
        <begin position="239"/>
        <end position="359"/>
    </location>
</feature>
<dbReference type="CDD" id="cd02503">
    <property type="entry name" value="MobA"/>
    <property type="match status" value="1"/>
</dbReference>
<evidence type="ECO:0000313" key="10">
    <source>
        <dbReference type="EMBL" id="EHM42492.1"/>
    </source>
</evidence>
<dbReference type="eggNOG" id="COG0746">
    <property type="taxonomic scope" value="Bacteria"/>
</dbReference>
<evidence type="ECO:0000256" key="5">
    <source>
        <dbReference type="ARBA" id="ARBA00022842"/>
    </source>
</evidence>
<dbReference type="Gene3D" id="3.40.50.300">
    <property type="entry name" value="P-loop containing nucleotide triphosphate hydrolases"/>
    <property type="match status" value="1"/>
</dbReference>
<evidence type="ECO:0000259" key="8">
    <source>
        <dbReference type="Pfam" id="PF03205"/>
    </source>
</evidence>
<keyword evidence="11" id="KW-1185">Reference proteome</keyword>
<dbReference type="InterPro" id="IPR004435">
    <property type="entry name" value="MobB_dom"/>
</dbReference>
<evidence type="ECO:0000313" key="11">
    <source>
        <dbReference type="Proteomes" id="UP000005481"/>
    </source>
</evidence>
<dbReference type="eggNOG" id="COG1763">
    <property type="taxonomic scope" value="Bacteria"/>
</dbReference>
<keyword evidence="6" id="KW-0342">GTP-binding</keyword>
<dbReference type="AlphaFoldDB" id="G9YG62"/>
<dbReference type="InterPro" id="IPR029044">
    <property type="entry name" value="Nucleotide-diphossugar_trans"/>
</dbReference>
<dbReference type="OrthoDB" id="9788394at2"/>
<dbReference type="PATRIC" id="fig|861450.3.peg.600"/>
<keyword evidence="3" id="KW-0479">Metal-binding</keyword>
<dbReference type="RefSeq" id="WP_006789615.1">
    <property type="nucleotide sequence ID" value="NZ_JH417572.1"/>
</dbReference>
<dbReference type="STRING" id="861450.HMPREF0080_00626"/>
<dbReference type="InterPro" id="IPR025877">
    <property type="entry name" value="MobA-like_NTP_Trfase"/>
</dbReference>
<keyword evidence="4" id="KW-0547">Nucleotide-binding</keyword>
<evidence type="ECO:0000256" key="4">
    <source>
        <dbReference type="ARBA" id="ARBA00022741"/>
    </source>
</evidence>
<dbReference type="Proteomes" id="UP000005481">
    <property type="component" value="Unassembled WGS sequence"/>
</dbReference>
<dbReference type="GO" id="GO:0006777">
    <property type="term" value="P:Mo-molybdopterin cofactor biosynthetic process"/>
    <property type="evidence" value="ECO:0007669"/>
    <property type="project" value="UniProtKB-KW"/>
</dbReference>
<protein>
    <submittedName>
        <fullName evidence="10">Putative molybdopterin-guanine dinucleotide biosynthesis protein B</fullName>
    </submittedName>
</protein>
<dbReference type="Pfam" id="PF03205">
    <property type="entry name" value="MobB"/>
    <property type="match status" value="1"/>
</dbReference>
<sequence length="392" mass="43780">MVLIPDKNLLSLLILAGGKSSRMGCDKSKLPWRGTTSLTSLLQRSIVFPFKNTIISINRELDLSDLPGTVVATTGKRRESDIEYTWTLPDGTKRTVFVVADTFTERGPLGGMEAAMHMHKTTKWLVLSVDLPFYDFSAVNRLLSAHMTKDADAVIPLVNGKEEPLSAIYSGRIYKKILTALAAGNYRVRHIYADKKVVYIDESAHARQYVNMNTPVAYKEALAYDTNSMRKVPLFSICAASSGAGKTRLVTALIGQLTREGYSVGYVKSTHHRIYGNKEGSDTDLAKKAGAKETRIVPSVDSKAADKRNLLAAAAEEMDVDVVFIETRDHAVFPTIRILGSTEIIPARHNAKQILAVISRQFPEKCDYIRRFEVNNIQPLYKYIKRFMHVRH</sequence>
<accession>G9YG62</accession>
<keyword evidence="5" id="KW-0460">Magnesium</keyword>
<feature type="domain" description="MobA-like NTP transferase" evidence="9">
    <location>
        <begin position="13"/>
        <end position="193"/>
    </location>
</feature>
<dbReference type="SUPFAM" id="SSF53448">
    <property type="entry name" value="Nucleotide-diphospho-sugar transferases"/>
    <property type="match status" value="1"/>
</dbReference>
<dbReference type="GO" id="GO:0005525">
    <property type="term" value="F:GTP binding"/>
    <property type="evidence" value="ECO:0007669"/>
    <property type="project" value="UniProtKB-KW"/>
</dbReference>
<gene>
    <name evidence="10" type="ORF">HMPREF0080_00626</name>
</gene>
<dbReference type="HOGENOM" id="CLU_055597_0_1_9"/>
<name>G9YG62_9FIRM</name>
<reference evidence="10 11" key="1">
    <citation type="submission" date="2011-08" db="EMBL/GenBank/DDBJ databases">
        <authorList>
            <person name="Weinstock G."/>
            <person name="Sodergren E."/>
            <person name="Clifton S."/>
            <person name="Fulton L."/>
            <person name="Fulton B."/>
            <person name="Courtney L."/>
            <person name="Fronick C."/>
            <person name="Harrison M."/>
            <person name="Strong C."/>
            <person name="Farmer C."/>
            <person name="Delahaunty K."/>
            <person name="Markovic C."/>
            <person name="Hall O."/>
            <person name="Minx P."/>
            <person name="Tomlinson C."/>
            <person name="Mitreva M."/>
            <person name="Hou S."/>
            <person name="Chen J."/>
            <person name="Wollam A."/>
            <person name="Pepin K.H."/>
            <person name="Johnson M."/>
            <person name="Bhonagiri V."/>
            <person name="Zhang X."/>
            <person name="Suruliraj S."/>
            <person name="Warren W."/>
            <person name="Chinwalla A."/>
            <person name="Mardis E.R."/>
            <person name="Wilson R.K."/>
        </authorList>
    </citation>
    <scope>NUCLEOTIDE SEQUENCE [LARGE SCALE GENOMIC DNA]</scope>
    <source>
        <strain evidence="10 11">F0357</strain>
    </source>
</reference>
<evidence type="ECO:0000256" key="6">
    <source>
        <dbReference type="ARBA" id="ARBA00023134"/>
    </source>
</evidence>
<evidence type="ECO:0000259" key="9">
    <source>
        <dbReference type="Pfam" id="PF12804"/>
    </source>
</evidence>
<comment type="caution">
    <text evidence="10">The sequence shown here is derived from an EMBL/GenBank/DDBJ whole genome shotgun (WGS) entry which is preliminary data.</text>
</comment>
<dbReference type="Pfam" id="PF12804">
    <property type="entry name" value="NTP_transf_3"/>
    <property type="match status" value="1"/>
</dbReference>
<proteinExistence type="predicted"/>
<organism evidence="10 11">
    <name type="scientific">Anaeroglobus geminatus F0357</name>
    <dbReference type="NCBI Taxonomy" id="861450"/>
    <lineage>
        <taxon>Bacteria</taxon>
        <taxon>Bacillati</taxon>
        <taxon>Bacillota</taxon>
        <taxon>Negativicutes</taxon>
        <taxon>Veillonellales</taxon>
        <taxon>Veillonellaceae</taxon>
        <taxon>Anaeroglobus</taxon>
    </lineage>
</organism>
<dbReference type="Gene3D" id="3.90.550.10">
    <property type="entry name" value="Spore Coat Polysaccharide Biosynthesis Protein SpsA, Chain A"/>
    <property type="match status" value="1"/>
</dbReference>
<evidence type="ECO:0000256" key="2">
    <source>
        <dbReference type="ARBA" id="ARBA00022679"/>
    </source>
</evidence>
<dbReference type="PANTHER" id="PTHR19136">
    <property type="entry name" value="MOLYBDENUM COFACTOR GUANYLYLTRANSFERASE"/>
    <property type="match status" value="1"/>
</dbReference>
<dbReference type="InterPro" id="IPR027417">
    <property type="entry name" value="P-loop_NTPase"/>
</dbReference>
<keyword evidence="2" id="KW-0808">Transferase</keyword>
<keyword evidence="1" id="KW-0963">Cytoplasm</keyword>
<dbReference type="PANTHER" id="PTHR19136:SF81">
    <property type="entry name" value="MOLYBDENUM COFACTOR GUANYLYLTRANSFERASE"/>
    <property type="match status" value="1"/>
</dbReference>
<keyword evidence="7" id="KW-0501">Molybdenum cofactor biosynthesis</keyword>
<dbReference type="SUPFAM" id="SSF52540">
    <property type="entry name" value="P-loop containing nucleoside triphosphate hydrolases"/>
    <property type="match status" value="1"/>
</dbReference>
<dbReference type="EMBL" id="AGCJ01000018">
    <property type="protein sequence ID" value="EHM42492.1"/>
    <property type="molecule type" value="Genomic_DNA"/>
</dbReference>
<dbReference type="GO" id="GO:0016779">
    <property type="term" value="F:nucleotidyltransferase activity"/>
    <property type="evidence" value="ECO:0007669"/>
    <property type="project" value="UniProtKB-ARBA"/>
</dbReference>
<evidence type="ECO:0000256" key="1">
    <source>
        <dbReference type="ARBA" id="ARBA00022490"/>
    </source>
</evidence>
<evidence type="ECO:0000256" key="7">
    <source>
        <dbReference type="ARBA" id="ARBA00023150"/>
    </source>
</evidence>